<gene>
    <name evidence="2" type="ORF">AM493_17085</name>
</gene>
<sequence>MKNSDAIVPNFHPKFFWEYKYENIDWEEAYKMVIERIVERGEQKEVDELVRFYGYERVIKALKEEIYFMPDFGIANATKFFPELTREQMYCYINRKDKPYHWI</sequence>
<dbReference type="EMBL" id="LIYD01000005">
    <property type="protein sequence ID" value="KOS07564.1"/>
    <property type="molecule type" value="Genomic_DNA"/>
</dbReference>
<dbReference type="RefSeq" id="WP_054409272.1">
    <property type="nucleotide sequence ID" value="NZ_FOYA01000027.1"/>
</dbReference>
<dbReference type="AlphaFoldDB" id="A0A0M8MF27"/>
<name>A0A0M8MF27_9FLAO</name>
<evidence type="ECO:0000313" key="2">
    <source>
        <dbReference type="EMBL" id="KOS07564.1"/>
    </source>
</evidence>
<dbReference type="InterPro" id="IPR053830">
    <property type="entry name" value="DUF6922"/>
</dbReference>
<feature type="domain" description="DUF6922" evidence="1">
    <location>
        <begin position="11"/>
        <end position="62"/>
    </location>
</feature>
<reference evidence="2 3" key="1">
    <citation type="submission" date="2015-08" db="EMBL/GenBank/DDBJ databases">
        <title>Whole genome sequence of Flavobacterium akiainvivens IK-1T, from decaying Wikstroemia oahuensis, an endemic Hawaiian shrub.</title>
        <authorList>
            <person name="Wan X."/>
            <person name="Hou S."/>
            <person name="Saito J."/>
            <person name="Donachie S."/>
        </authorList>
    </citation>
    <scope>NUCLEOTIDE SEQUENCE [LARGE SCALE GENOMIC DNA]</scope>
    <source>
        <strain evidence="2 3">IK-1</strain>
    </source>
</reference>
<protein>
    <recommendedName>
        <fullName evidence="1">DUF6922 domain-containing protein</fullName>
    </recommendedName>
</protein>
<proteinExistence type="predicted"/>
<dbReference type="Proteomes" id="UP000037755">
    <property type="component" value="Unassembled WGS sequence"/>
</dbReference>
<dbReference type="STRING" id="1202724.AM493_17085"/>
<comment type="caution">
    <text evidence="2">The sequence shown here is derived from an EMBL/GenBank/DDBJ whole genome shotgun (WGS) entry which is preliminary data.</text>
</comment>
<dbReference type="PATRIC" id="fig|1202724.3.peg.3548"/>
<accession>A0A0M8MF27</accession>
<evidence type="ECO:0000313" key="3">
    <source>
        <dbReference type="Proteomes" id="UP000037755"/>
    </source>
</evidence>
<dbReference type="Pfam" id="PF21956">
    <property type="entry name" value="DUF6922"/>
    <property type="match status" value="1"/>
</dbReference>
<keyword evidence="3" id="KW-1185">Reference proteome</keyword>
<evidence type="ECO:0000259" key="1">
    <source>
        <dbReference type="Pfam" id="PF21956"/>
    </source>
</evidence>
<organism evidence="2 3">
    <name type="scientific">Flavobacterium akiainvivens</name>
    <dbReference type="NCBI Taxonomy" id="1202724"/>
    <lineage>
        <taxon>Bacteria</taxon>
        <taxon>Pseudomonadati</taxon>
        <taxon>Bacteroidota</taxon>
        <taxon>Flavobacteriia</taxon>
        <taxon>Flavobacteriales</taxon>
        <taxon>Flavobacteriaceae</taxon>
        <taxon>Flavobacterium</taxon>
    </lineage>
</organism>